<dbReference type="InterPro" id="IPR015424">
    <property type="entry name" value="PyrdxlP-dep_Trfase"/>
</dbReference>
<organism evidence="12 13">
    <name type="scientific">Candidatus Akkermansia intestinigallinarum</name>
    <dbReference type="NCBI Taxonomy" id="2838431"/>
    <lineage>
        <taxon>Bacteria</taxon>
        <taxon>Pseudomonadati</taxon>
        <taxon>Verrucomicrobiota</taxon>
        <taxon>Verrucomicrobiia</taxon>
        <taxon>Verrucomicrobiales</taxon>
        <taxon>Akkermansiaceae</taxon>
        <taxon>Akkermansia</taxon>
    </lineage>
</organism>
<evidence type="ECO:0000313" key="13">
    <source>
        <dbReference type="Proteomes" id="UP000823964"/>
    </source>
</evidence>
<name>A0A9D2AH53_9BACT</name>
<evidence type="ECO:0000313" key="12">
    <source>
        <dbReference type="EMBL" id="HIX19071.1"/>
    </source>
</evidence>
<evidence type="ECO:0000256" key="4">
    <source>
        <dbReference type="ARBA" id="ARBA00011690"/>
    </source>
</evidence>
<dbReference type="Gene3D" id="3.90.1150.10">
    <property type="entry name" value="Aspartate Aminotransferase, domain 1"/>
    <property type="match status" value="2"/>
</dbReference>
<keyword evidence="5 8" id="KW-0663">Pyridoxal phosphate</keyword>
<dbReference type="NCBIfam" id="TIGR00461">
    <property type="entry name" value="gcvP"/>
    <property type="match status" value="1"/>
</dbReference>
<dbReference type="GO" id="GO:0016594">
    <property type="term" value="F:glycine binding"/>
    <property type="evidence" value="ECO:0007669"/>
    <property type="project" value="TreeGrafter"/>
</dbReference>
<dbReference type="GO" id="GO:0019464">
    <property type="term" value="P:glycine decarboxylation via glycine cleavage system"/>
    <property type="evidence" value="ECO:0007669"/>
    <property type="project" value="UniProtKB-UniRule"/>
</dbReference>
<evidence type="ECO:0000256" key="6">
    <source>
        <dbReference type="ARBA" id="ARBA00023002"/>
    </source>
</evidence>
<dbReference type="PANTHER" id="PTHR11773">
    <property type="entry name" value="GLYCINE DEHYDROGENASE, DECARBOXYLATING"/>
    <property type="match status" value="1"/>
</dbReference>
<feature type="domain" description="Glycine cleavage system P-protein N-terminal" evidence="10">
    <location>
        <begin position="11"/>
        <end position="435"/>
    </location>
</feature>
<gene>
    <name evidence="8 12" type="primary">gcvP</name>
    <name evidence="12" type="ORF">H9862_00540</name>
</gene>
<dbReference type="GO" id="GO:0005829">
    <property type="term" value="C:cytosol"/>
    <property type="evidence" value="ECO:0007669"/>
    <property type="project" value="TreeGrafter"/>
</dbReference>
<comment type="subunit">
    <text evidence="4 8">The glycine cleavage system is composed of four proteins: P, T, L and H.</text>
</comment>
<dbReference type="GO" id="GO:0004375">
    <property type="term" value="F:glycine dehydrogenase (decarboxylating) activity"/>
    <property type="evidence" value="ECO:0007669"/>
    <property type="project" value="UniProtKB-EC"/>
</dbReference>
<dbReference type="InterPro" id="IPR020581">
    <property type="entry name" value="GDC_P"/>
</dbReference>
<evidence type="ECO:0000256" key="1">
    <source>
        <dbReference type="ARBA" id="ARBA00001933"/>
    </source>
</evidence>
<dbReference type="GO" id="GO:0005960">
    <property type="term" value="C:glycine cleavage complex"/>
    <property type="evidence" value="ECO:0007669"/>
    <property type="project" value="TreeGrafter"/>
</dbReference>
<dbReference type="InterPro" id="IPR015421">
    <property type="entry name" value="PyrdxlP-dep_Trfase_major"/>
</dbReference>
<dbReference type="FunFam" id="3.40.640.10:FF:000007">
    <property type="entry name" value="glycine dehydrogenase (Decarboxylating), mitochondrial"/>
    <property type="match status" value="1"/>
</dbReference>
<dbReference type="Proteomes" id="UP000823964">
    <property type="component" value="Unassembled WGS sequence"/>
</dbReference>
<dbReference type="CDD" id="cd00613">
    <property type="entry name" value="GDC-P"/>
    <property type="match status" value="2"/>
</dbReference>
<protein>
    <recommendedName>
        <fullName evidence="8">Glycine dehydrogenase (decarboxylating)</fullName>
        <ecNumber evidence="8">1.4.4.2</ecNumber>
    </recommendedName>
    <alternativeName>
        <fullName evidence="8">Glycine cleavage system P-protein</fullName>
    </alternativeName>
    <alternativeName>
        <fullName evidence="8">Glycine decarboxylase</fullName>
    </alternativeName>
    <alternativeName>
        <fullName evidence="8">Glycine dehydrogenase (aminomethyl-transferring)</fullName>
    </alternativeName>
</protein>
<comment type="caution">
    <text evidence="12">The sequence shown here is derived from an EMBL/GenBank/DDBJ whole genome shotgun (WGS) entry which is preliminary data.</text>
</comment>
<proteinExistence type="inferred from homology"/>
<reference evidence="12" key="1">
    <citation type="journal article" date="2021" name="PeerJ">
        <title>Extensive microbial diversity within the chicken gut microbiome revealed by metagenomics and culture.</title>
        <authorList>
            <person name="Gilroy R."/>
            <person name="Ravi A."/>
            <person name="Getino M."/>
            <person name="Pursley I."/>
            <person name="Horton D.L."/>
            <person name="Alikhan N.F."/>
            <person name="Baker D."/>
            <person name="Gharbi K."/>
            <person name="Hall N."/>
            <person name="Watson M."/>
            <person name="Adriaenssens E.M."/>
            <person name="Foster-Nyarko E."/>
            <person name="Jarju S."/>
            <person name="Secka A."/>
            <person name="Antonio M."/>
            <person name="Oren A."/>
            <person name="Chaudhuri R.R."/>
            <person name="La Ragione R."/>
            <person name="Hildebrand F."/>
            <person name="Pallen M.J."/>
        </authorList>
    </citation>
    <scope>NUCLEOTIDE SEQUENCE</scope>
    <source>
        <strain evidence="12">14975</strain>
    </source>
</reference>
<feature type="domain" description="Glycine dehydrogenase C-terminal" evidence="11">
    <location>
        <begin position="762"/>
        <end position="883"/>
    </location>
</feature>
<dbReference type="HAMAP" id="MF_00711">
    <property type="entry name" value="GcvP"/>
    <property type="match status" value="1"/>
</dbReference>
<dbReference type="AlphaFoldDB" id="A0A9D2AH53"/>
<comment type="cofactor">
    <cofactor evidence="1 8 9">
        <name>pyridoxal 5'-phosphate</name>
        <dbReference type="ChEBI" id="CHEBI:597326"/>
    </cofactor>
</comment>
<dbReference type="Pfam" id="PF21478">
    <property type="entry name" value="GcvP2_C"/>
    <property type="match status" value="1"/>
</dbReference>
<dbReference type="EC" id="1.4.4.2" evidence="8"/>
<dbReference type="GO" id="GO:0030170">
    <property type="term" value="F:pyridoxal phosphate binding"/>
    <property type="evidence" value="ECO:0007669"/>
    <property type="project" value="TreeGrafter"/>
</dbReference>
<evidence type="ECO:0000256" key="8">
    <source>
        <dbReference type="HAMAP-Rule" id="MF_00711"/>
    </source>
</evidence>
<dbReference type="EMBL" id="DXFQ01000009">
    <property type="protein sequence ID" value="HIX19071.1"/>
    <property type="molecule type" value="Genomic_DNA"/>
</dbReference>
<comment type="catalytic activity">
    <reaction evidence="7 8">
        <text>N(6)-[(R)-lipoyl]-L-lysyl-[glycine-cleavage complex H protein] + glycine + H(+) = N(6)-[(R)-S(8)-aminomethyldihydrolipoyl]-L-lysyl-[glycine-cleavage complex H protein] + CO2</text>
        <dbReference type="Rhea" id="RHEA:24304"/>
        <dbReference type="Rhea" id="RHEA-COMP:10494"/>
        <dbReference type="Rhea" id="RHEA-COMP:10495"/>
        <dbReference type="ChEBI" id="CHEBI:15378"/>
        <dbReference type="ChEBI" id="CHEBI:16526"/>
        <dbReference type="ChEBI" id="CHEBI:57305"/>
        <dbReference type="ChEBI" id="CHEBI:83099"/>
        <dbReference type="ChEBI" id="CHEBI:83143"/>
        <dbReference type="EC" id="1.4.4.2"/>
    </reaction>
</comment>
<evidence type="ECO:0000256" key="3">
    <source>
        <dbReference type="ARBA" id="ARBA00010756"/>
    </source>
</evidence>
<dbReference type="InterPro" id="IPR049316">
    <property type="entry name" value="GDC-P_C"/>
</dbReference>
<dbReference type="FunFam" id="3.40.640.10:FF:000005">
    <property type="entry name" value="Glycine dehydrogenase (decarboxylating), mitochondrial"/>
    <property type="match status" value="1"/>
</dbReference>
<dbReference type="Pfam" id="PF02347">
    <property type="entry name" value="GDC-P"/>
    <property type="match status" value="2"/>
</dbReference>
<comment type="similarity">
    <text evidence="3 8">Belongs to the GcvP family.</text>
</comment>
<sequence length="950" mass="103074">MDKKLTSFVPRHIGPSDEDISRMLETIGFKSLDEMTAAIVPADIRLPQPLDLPAALSEQDALAKLDAVLAANKPAHSLIGQGYYGTFMPPVIQRNVFENPGWYTAYTPYQPEIAQGRLEMLMNFQTMICELTGLPVSNASMLDEGTAAAEAVHLCISAKAKSDTFFVADSCFPQTIDVIRTRCETTGVKLIIGDWKSFDPATVPTLAGVLVQYPDNLGEVQDYAEFFERCHAVKALCCVAADLLALTFLREPGTFGADVCLGSTQRFGIPMGYGGPSAAFMACTDALKRKLPGRYIGLSVDREGKPAYRLALQTREQHIRREKATSNICTAQVLTALLATFYAMYHGPEAIASIARHAHHQAKDFAASLREGGYEIATRRFFDTVAVRTPGRADELTAAALKAGYNIRRIDADTVSVSFDETTTQADLEALCAAFGVPCIEHKCCGGKCMPRRETPFCTPRCFHVFHSETEMMRYIHRLESKDLALNEAMIPLGSCTMKANCASIMMPITWKQVTCLHPYAPADQCEGMRRMLEELKKMLAVVTGFDGVSLQPNSGAAGEYAGLLTIRRYQVAQGQAHRNVCLIPASAHGTNPASAAMAGFKVVGVKCDEQGNIDMDDLRTQAEANRDDLAAIMVTYPSTHGVYEPGIAELCRIVHENGGQVYMDGANMNAQCALTNPGFIGADVCHLNLHKTFAMPHGGGGPGVGPICCAKHLTPYLPGHGVQGAAQTQGAVSSTEYGSAGICPISWMYLTMMGSEGLAEASQVSILNANYVSRRLAPYFPTLYTGANGLVAHECILDTREMLRKSGLTVDDIAKRLMDYGFHAPTMSFPVHDTLMVEPTESESKAELDRFIDAMISIHAEMTAVAEGKVPADDNVMVNAPHTALQVTADEWTHAYTRSQAAYPAAGQRLHKFWPSCSRVDNAYGDRNFCCACDTLLKAQEADEPACGC</sequence>
<feature type="domain" description="Glycine cleavage system P-protein N-terminal" evidence="10">
    <location>
        <begin position="467"/>
        <end position="723"/>
    </location>
</feature>
<dbReference type="InterPro" id="IPR015422">
    <property type="entry name" value="PyrdxlP-dep_Trfase_small"/>
</dbReference>
<feature type="modified residue" description="N6-(pyridoxal phosphate)lysine" evidence="8 9">
    <location>
        <position position="692"/>
    </location>
</feature>
<reference evidence="12" key="2">
    <citation type="submission" date="2021-04" db="EMBL/GenBank/DDBJ databases">
        <authorList>
            <person name="Gilroy R."/>
        </authorList>
    </citation>
    <scope>NUCLEOTIDE SEQUENCE</scope>
    <source>
        <strain evidence="12">14975</strain>
    </source>
</reference>
<evidence type="ECO:0000256" key="7">
    <source>
        <dbReference type="ARBA" id="ARBA00049026"/>
    </source>
</evidence>
<evidence type="ECO:0000256" key="9">
    <source>
        <dbReference type="PIRSR" id="PIRSR603437-50"/>
    </source>
</evidence>
<dbReference type="NCBIfam" id="NF001696">
    <property type="entry name" value="PRK00451.1"/>
    <property type="match status" value="1"/>
</dbReference>
<dbReference type="Gene3D" id="3.40.640.10">
    <property type="entry name" value="Type I PLP-dependent aspartate aminotransferase-like (Major domain)"/>
    <property type="match status" value="2"/>
</dbReference>
<evidence type="ECO:0000256" key="2">
    <source>
        <dbReference type="ARBA" id="ARBA00003788"/>
    </source>
</evidence>
<keyword evidence="6 8" id="KW-0560">Oxidoreductase</keyword>
<comment type="function">
    <text evidence="2 8">The glycine cleavage system catalyzes the degradation of glycine. The P protein binds the alpha-amino group of glycine through its pyridoxal phosphate cofactor; CO(2) is released and the remaining methylamine moiety is then transferred to the lipoamide cofactor of the H protein.</text>
</comment>
<dbReference type="InterPro" id="IPR003437">
    <property type="entry name" value="GcvP"/>
</dbReference>
<accession>A0A9D2AH53</accession>
<evidence type="ECO:0000256" key="5">
    <source>
        <dbReference type="ARBA" id="ARBA00022898"/>
    </source>
</evidence>
<dbReference type="PANTHER" id="PTHR11773:SF1">
    <property type="entry name" value="GLYCINE DEHYDROGENASE (DECARBOXYLATING), MITOCHONDRIAL"/>
    <property type="match status" value="1"/>
</dbReference>
<dbReference type="InterPro" id="IPR049315">
    <property type="entry name" value="GDC-P_N"/>
</dbReference>
<evidence type="ECO:0000259" key="10">
    <source>
        <dbReference type="Pfam" id="PF02347"/>
    </source>
</evidence>
<evidence type="ECO:0000259" key="11">
    <source>
        <dbReference type="Pfam" id="PF21478"/>
    </source>
</evidence>
<dbReference type="SUPFAM" id="SSF53383">
    <property type="entry name" value="PLP-dependent transferases"/>
    <property type="match status" value="2"/>
</dbReference>